<accession>A0ABV6N3G3</accession>
<evidence type="ECO:0000313" key="1">
    <source>
        <dbReference type="EMBL" id="MFC0546929.1"/>
    </source>
</evidence>
<dbReference type="RefSeq" id="WP_273937168.1">
    <property type="nucleotide sequence ID" value="NZ_CP097263.1"/>
</dbReference>
<keyword evidence="2" id="KW-1185">Reference proteome</keyword>
<protein>
    <recommendedName>
        <fullName evidence="3">Head-tail adaptor protein</fullName>
    </recommendedName>
</protein>
<proteinExistence type="predicted"/>
<evidence type="ECO:0008006" key="3">
    <source>
        <dbReference type="Google" id="ProtNLM"/>
    </source>
</evidence>
<organism evidence="1 2">
    <name type="scientific">Kutzneria chonburiensis</name>
    <dbReference type="NCBI Taxonomy" id="1483604"/>
    <lineage>
        <taxon>Bacteria</taxon>
        <taxon>Bacillati</taxon>
        <taxon>Actinomycetota</taxon>
        <taxon>Actinomycetes</taxon>
        <taxon>Pseudonocardiales</taxon>
        <taxon>Pseudonocardiaceae</taxon>
        <taxon>Kutzneria</taxon>
    </lineage>
</organism>
<dbReference type="EMBL" id="JBHLUD010000013">
    <property type="protein sequence ID" value="MFC0546929.1"/>
    <property type="molecule type" value="Genomic_DNA"/>
</dbReference>
<comment type="caution">
    <text evidence="1">The sequence shown here is derived from an EMBL/GenBank/DDBJ whole genome shotgun (WGS) entry which is preliminary data.</text>
</comment>
<evidence type="ECO:0000313" key="2">
    <source>
        <dbReference type="Proteomes" id="UP001589810"/>
    </source>
</evidence>
<reference evidence="1 2" key="1">
    <citation type="submission" date="2024-09" db="EMBL/GenBank/DDBJ databases">
        <authorList>
            <person name="Sun Q."/>
            <person name="Mori K."/>
        </authorList>
    </citation>
    <scope>NUCLEOTIDE SEQUENCE [LARGE SCALE GENOMIC DNA]</scope>
    <source>
        <strain evidence="1 2">TBRC 1432</strain>
    </source>
</reference>
<gene>
    <name evidence="1" type="ORF">ACFFH7_35845</name>
</gene>
<sequence length="110" mass="11980">MPLPLGNQTVTLVRRVRAGTDDYGEDVFTTERVMVEGCSFQPVSSAEQLGTADRVVTRYRLFAPPGTDLDAVDAVEVAGQSWEVDGDAENWPDLAGAAHHVECYLRKVEG</sequence>
<dbReference type="Proteomes" id="UP001589810">
    <property type="component" value="Unassembled WGS sequence"/>
</dbReference>
<name>A0ABV6N3G3_9PSEU</name>